<keyword evidence="6 9" id="KW-0333">Golgi apparatus</keyword>
<proteinExistence type="inferred from homology"/>
<dbReference type="GO" id="GO:0017119">
    <property type="term" value="C:Golgi transport complex"/>
    <property type="evidence" value="ECO:0007669"/>
    <property type="project" value="UniProtKB-UniRule"/>
</dbReference>
<dbReference type="PIRSF" id="PIRSF015415">
    <property type="entry name" value="COG8"/>
    <property type="match status" value="1"/>
</dbReference>
<keyword evidence="4 9" id="KW-0813">Transport</keyword>
<evidence type="ECO:0000256" key="2">
    <source>
        <dbReference type="ARBA" id="ARBA00006419"/>
    </source>
</evidence>
<comment type="similarity">
    <text evidence="2 9">Belongs to the COG8 family.</text>
</comment>
<dbReference type="GeneID" id="118465731"/>
<dbReference type="STRING" id="7167.A0A182FKQ1"/>
<evidence type="ECO:0000256" key="9">
    <source>
        <dbReference type="PIRNR" id="PIRNR015415"/>
    </source>
</evidence>
<feature type="compositionally biased region" description="Low complexity" evidence="10">
    <location>
        <begin position="563"/>
        <end position="573"/>
    </location>
</feature>
<dbReference type="PANTHER" id="PTHR21311">
    <property type="entry name" value="CONSERVED OLIGOMERIC GOLGI COMPLEX COMPONENT 8"/>
    <property type="match status" value="1"/>
</dbReference>
<keyword evidence="7 9" id="KW-0472">Membrane</keyword>
<evidence type="ECO:0000256" key="7">
    <source>
        <dbReference type="ARBA" id="ARBA00023136"/>
    </source>
</evidence>
<evidence type="ECO:0000256" key="4">
    <source>
        <dbReference type="ARBA" id="ARBA00022448"/>
    </source>
</evidence>
<organism evidence="11 12">
    <name type="scientific">Anopheles albimanus</name>
    <name type="common">New world malaria mosquito</name>
    <dbReference type="NCBI Taxonomy" id="7167"/>
    <lineage>
        <taxon>Eukaryota</taxon>
        <taxon>Metazoa</taxon>
        <taxon>Ecdysozoa</taxon>
        <taxon>Arthropoda</taxon>
        <taxon>Hexapoda</taxon>
        <taxon>Insecta</taxon>
        <taxon>Pterygota</taxon>
        <taxon>Neoptera</taxon>
        <taxon>Endopterygota</taxon>
        <taxon>Diptera</taxon>
        <taxon>Nematocera</taxon>
        <taxon>Culicoidea</taxon>
        <taxon>Culicidae</taxon>
        <taxon>Anophelinae</taxon>
        <taxon>Anopheles</taxon>
    </lineage>
</organism>
<dbReference type="SUPFAM" id="SSF74788">
    <property type="entry name" value="Cullin repeat-like"/>
    <property type="match status" value="1"/>
</dbReference>
<dbReference type="EnsemblMetazoa" id="AALB007110-RA">
    <property type="protein sequence ID" value="AALB007110-PA"/>
    <property type="gene ID" value="AALB007110"/>
</dbReference>
<dbReference type="PANTHER" id="PTHR21311:SF0">
    <property type="entry name" value="CONSERVED OLIGOMERIC GOLGI COMPLEX SUBUNIT 8"/>
    <property type="match status" value="1"/>
</dbReference>
<evidence type="ECO:0000256" key="1">
    <source>
        <dbReference type="ARBA" id="ARBA00004395"/>
    </source>
</evidence>
<protein>
    <recommendedName>
        <fullName evidence="3 9">Conserved oligomeric Golgi complex subunit 8</fullName>
        <shortName evidence="9">COG complex subunit 8</shortName>
    </recommendedName>
    <alternativeName>
        <fullName evidence="8 9">Component of oligomeric Golgi complex 8</fullName>
    </alternativeName>
</protein>
<dbReference type="InterPro" id="IPR016632">
    <property type="entry name" value="COG8_Metazoal_Plant"/>
</dbReference>
<dbReference type="GO" id="GO:0000139">
    <property type="term" value="C:Golgi membrane"/>
    <property type="evidence" value="ECO:0007669"/>
    <property type="project" value="UniProtKB-SubCell"/>
</dbReference>
<feature type="compositionally biased region" description="Basic and acidic residues" evidence="10">
    <location>
        <begin position="584"/>
        <end position="599"/>
    </location>
</feature>
<dbReference type="CTD" id="84342"/>
<evidence type="ECO:0000256" key="3">
    <source>
        <dbReference type="ARBA" id="ARBA00020983"/>
    </source>
</evidence>
<dbReference type="Proteomes" id="UP000069272">
    <property type="component" value="Chromosome 3R"/>
</dbReference>
<evidence type="ECO:0000256" key="10">
    <source>
        <dbReference type="SAM" id="MobiDB-lite"/>
    </source>
</evidence>
<dbReference type="GO" id="GO:0015031">
    <property type="term" value="P:protein transport"/>
    <property type="evidence" value="ECO:0007669"/>
    <property type="project" value="UniProtKB-UniRule"/>
</dbReference>
<comment type="subcellular location">
    <subcellularLocation>
        <location evidence="1 9">Golgi apparatus membrane</location>
        <topology evidence="1 9">Peripheral membrane protein</topology>
    </subcellularLocation>
</comment>
<dbReference type="InterPro" id="IPR016159">
    <property type="entry name" value="Cullin_repeat-like_dom_sf"/>
</dbReference>
<dbReference type="AlphaFoldDB" id="A0A182FKQ1"/>
<feature type="region of interest" description="Disordered" evidence="10">
    <location>
        <begin position="563"/>
        <end position="624"/>
    </location>
</feature>
<dbReference type="OrthoDB" id="1661054at2759"/>
<evidence type="ECO:0000256" key="6">
    <source>
        <dbReference type="ARBA" id="ARBA00023034"/>
    </source>
</evidence>
<dbReference type="VEuPathDB" id="VectorBase:AALB007110"/>
<evidence type="ECO:0000313" key="12">
    <source>
        <dbReference type="Proteomes" id="UP000069272"/>
    </source>
</evidence>
<dbReference type="VEuPathDB" id="VectorBase:AALB20_032382"/>
<evidence type="ECO:0000313" key="11">
    <source>
        <dbReference type="EnsemblMetazoa" id="AALB007110-PA"/>
    </source>
</evidence>
<accession>A0A182FKQ1</accession>
<dbReference type="KEGG" id="aali:118465731"/>
<dbReference type="Pfam" id="PF04124">
    <property type="entry name" value="Dor1"/>
    <property type="match status" value="1"/>
</dbReference>
<comment type="subunit">
    <text evidence="9">Component of the conserved oligomeric Golgi complex which is composed of eight different subunits and is required for normal Golgi morphology and localization.</text>
</comment>
<dbReference type="RefSeq" id="XP_035790086.1">
    <property type="nucleotide sequence ID" value="XM_035934193.1"/>
</dbReference>
<dbReference type="GO" id="GO:0006891">
    <property type="term" value="P:intra-Golgi vesicle-mediated transport"/>
    <property type="evidence" value="ECO:0007669"/>
    <property type="project" value="TreeGrafter"/>
</dbReference>
<sequence length="624" mass="71054">MDYESEKLLKFIFPKDYEELTNHEDPTTTTEVLEYLLKLGTYKAEELKKERVRLQDEHRQNVEQTQELAIAHYPIFIRTAESSREIYRQFTGTERKLDCLDEKWPRFITACQAFLQGSGEINTARRLNSLTLRRNAELLEILELPQLMDSCIREGKYEEALELSAYVQRLASKHGNIPVIASISEAVEGAWHTMLMQLLGQLRTDLQLPKCLQVVGYLRRMQAFSPAELKLKFLQIRTGWLRELLVAIPTDDAQQHLTKTIEVTRVQLFNIITQYRAIFPDDDIGGEPAPVPTLSNDILDLRGGPMVCDERKVFHSWLLDQIGEFVKTLEQDLTSGDIGTFDTILGQCMYFGLSFSRVGIDFRALVAPVFVRVIGGRFRSSVARITSQFVADIERYTLINRVPSMIRRSATTLPVDEVSGVHPPETLLDFEPLAVYCNALLVVFNELRLCSPMALATTVSSVLEESLERVARSILDLYRQEQQAFSPTERECFVRLCTCFAYDLVPYLQRCIHVIFPPALLASQLGINVLTLQKHGLTYLAQTRILQPIAYLLPDRIDTTIKQQQQQQQQQQQLEQPRASDIAATKETDDSTEVTDKMKTLQVAEPGTEDSPKEKDASELVDAS</sequence>
<keyword evidence="5 9" id="KW-0653">Protein transport</keyword>
<dbReference type="InterPro" id="IPR007255">
    <property type="entry name" value="COG8"/>
</dbReference>
<name>A0A182FKQ1_ANOAL</name>
<evidence type="ECO:0000256" key="5">
    <source>
        <dbReference type="ARBA" id="ARBA00022927"/>
    </source>
</evidence>
<keyword evidence="12" id="KW-1185">Reference proteome</keyword>
<reference evidence="11 12" key="1">
    <citation type="journal article" date="2017" name="G3 (Bethesda)">
        <title>The Physical Genome Mapping of Anopheles albimanus Corrected Scaffold Misassemblies and Identified Interarm Rearrangements in Genus Anopheles.</title>
        <authorList>
            <person name="Artemov G.N."/>
            <person name="Peery A.N."/>
            <person name="Jiang X."/>
            <person name="Tu Z."/>
            <person name="Stegniy V.N."/>
            <person name="Sharakhova M.V."/>
            <person name="Sharakhov I.V."/>
        </authorList>
    </citation>
    <scope>NUCLEOTIDE SEQUENCE [LARGE SCALE GENOMIC DNA]</scope>
    <source>
        <strain evidence="11 12">ALBI9_A</strain>
    </source>
</reference>
<evidence type="ECO:0000256" key="8">
    <source>
        <dbReference type="ARBA" id="ARBA00031347"/>
    </source>
</evidence>
<reference evidence="11" key="2">
    <citation type="submission" date="2022-08" db="UniProtKB">
        <authorList>
            <consortium name="EnsemblMetazoa"/>
        </authorList>
    </citation>
    <scope>IDENTIFICATION</scope>
    <source>
        <strain evidence="11">STECLA/ALBI9_A</strain>
    </source>
</reference>